<feature type="binding site" evidence="6">
    <location>
        <position position="63"/>
    </location>
    <ligand>
        <name>Na(+)</name>
        <dbReference type="ChEBI" id="CHEBI:29101"/>
        <label>1</label>
    </ligand>
</feature>
<keyword evidence="6" id="KW-0915">Sodium</keyword>
<evidence type="ECO:0000256" key="8">
    <source>
        <dbReference type="SAM" id="MobiDB-lite"/>
    </source>
</evidence>
<feature type="disulfide bond" evidence="7">
    <location>
        <begin position="161"/>
        <end position="170"/>
    </location>
</feature>
<dbReference type="Proteomes" id="UP000001307">
    <property type="component" value="Unassembled WGS sequence"/>
</dbReference>
<name>E4XJ54_OIKDI</name>
<comment type="subcellular location">
    <subcellularLocation>
        <location evidence="1">Membrane</location>
        <topology evidence="1">Multi-pass membrane protein</topology>
    </subcellularLocation>
</comment>
<sequence length="639" mass="70962">MSFAGRNESRTSFRRRISTKDRVERSGSRASFRGRVSTQARGAWNSKADYMFTCIGYAVGLGNICRFPYLVYENGGGAFVFPYIIMLFVVGIPMVVLETTLGQYSSKGPVKIWSFSPIFKGCGFAQVLLMFYVGIYYNVIISYAIFFLFASLDGSLPWIGCDNWWNTNSCASSSPSCVVYSSLISQFSSDSDKTVLSSSPAEEYMNEYVLGLTDEMTISGGGIRWQNTLVFIASWILIYLVLMKGLQEAGKIIWFTAMFPYVVLTCFLIRGLTLDGAGLGLSYYLGAESDFSALLKGATWKNAATQILFSLSAAQGGMITLSSFNSFKNDNITDSLIICLINSATSIFGGLVVFSILGFMAKTTSTKMSEVVRSGMTLAFVSFPAAIGEMPGASIWSVVFFFMVLLLGLDTQFTVVEICTTAVFDMFSNTLDHKKHGLMVTGGFCALFCLLGLPLMTGSGIYWVTLLDTYASSWGLIVIALVELVAVAWVYDVDKFIEHMKEMLPDDSQVHKFPASFQIWKIMWKYITPISLSIILIWSIIDYEPARYGSFIFPGWAQAIGWLILMTALLLVPIFAFLQIRKSPGSNFKEKIIFASQPTNKWQPGDPKFRQVTVNASDDREDDVFNTPEVRSRQVSTYC</sequence>
<proteinExistence type="predicted"/>
<feature type="transmembrane region" description="Helical" evidence="9">
    <location>
        <begin position="470"/>
        <end position="491"/>
    </location>
</feature>
<feature type="transmembrane region" description="Helical" evidence="9">
    <location>
        <begin position="118"/>
        <end position="149"/>
    </location>
</feature>
<feature type="binding site" evidence="6">
    <location>
        <position position="310"/>
    </location>
    <ligand>
        <name>Na(+)</name>
        <dbReference type="ChEBI" id="CHEBI:29101"/>
        <label>1</label>
    </ligand>
</feature>
<feature type="binding site" evidence="6">
    <location>
        <position position="59"/>
    </location>
    <ligand>
        <name>Na(+)</name>
        <dbReference type="ChEBI" id="CHEBI:29101"/>
        <label>1</label>
    </ligand>
</feature>
<evidence type="ECO:0000256" key="1">
    <source>
        <dbReference type="ARBA" id="ARBA00004141"/>
    </source>
</evidence>
<feature type="binding site" evidence="6">
    <location>
        <position position="407"/>
    </location>
    <ligand>
        <name>Na(+)</name>
        <dbReference type="ChEBI" id="CHEBI:29101"/>
        <label>1</label>
    </ligand>
</feature>
<evidence type="ECO:0000313" key="11">
    <source>
        <dbReference type="Proteomes" id="UP000001307"/>
    </source>
</evidence>
<feature type="transmembrane region" description="Helical" evidence="9">
    <location>
        <begin position="254"/>
        <end position="273"/>
    </location>
</feature>
<feature type="binding site" evidence="6">
    <location>
        <position position="342"/>
    </location>
    <ligand>
        <name>Na(+)</name>
        <dbReference type="ChEBI" id="CHEBI:29101"/>
        <label>1</label>
    </ligand>
</feature>
<feature type="transmembrane region" description="Helical" evidence="9">
    <location>
        <begin position="78"/>
        <end position="97"/>
    </location>
</feature>
<feature type="transmembrane region" description="Helical" evidence="9">
    <location>
        <begin position="393"/>
        <end position="416"/>
    </location>
</feature>
<evidence type="ECO:0000256" key="6">
    <source>
        <dbReference type="PIRSR" id="PIRSR600175-1"/>
    </source>
</evidence>
<keyword evidence="7" id="KW-1015">Disulfide bond</keyword>
<feature type="transmembrane region" description="Helical" evidence="9">
    <location>
        <begin position="522"/>
        <end position="541"/>
    </location>
</feature>
<dbReference type="InterPro" id="IPR000175">
    <property type="entry name" value="Na/ntran_symport"/>
</dbReference>
<dbReference type="PANTHER" id="PTHR11616">
    <property type="entry name" value="SODIUM/CHLORIDE DEPENDENT TRANSPORTER"/>
    <property type="match status" value="1"/>
</dbReference>
<dbReference type="PANTHER" id="PTHR11616:SF240">
    <property type="entry name" value="BLOATED TUBULES, ISOFORM B-RELATED"/>
    <property type="match status" value="1"/>
</dbReference>
<dbReference type="AlphaFoldDB" id="E4XJ54"/>
<keyword evidence="11" id="KW-1185">Reference proteome</keyword>
<feature type="transmembrane region" description="Helical" evidence="9">
    <location>
        <begin position="223"/>
        <end position="242"/>
    </location>
</feature>
<keyword evidence="6" id="KW-0479">Metal-binding</keyword>
<feature type="transmembrane region" description="Helical" evidence="9">
    <location>
        <begin position="335"/>
        <end position="359"/>
    </location>
</feature>
<evidence type="ECO:0000256" key="9">
    <source>
        <dbReference type="SAM" id="Phobius"/>
    </source>
</evidence>
<dbReference type="InParanoid" id="E4XJ54"/>
<dbReference type="GO" id="GO:0035725">
    <property type="term" value="P:sodium ion transmembrane transport"/>
    <property type="evidence" value="ECO:0007669"/>
    <property type="project" value="TreeGrafter"/>
</dbReference>
<reference evidence="10" key="1">
    <citation type="journal article" date="2010" name="Science">
        <title>Plasticity of animal genome architecture unmasked by rapid evolution of a pelagic tunicate.</title>
        <authorList>
            <person name="Denoeud F."/>
            <person name="Henriet S."/>
            <person name="Mungpakdee S."/>
            <person name="Aury J.M."/>
            <person name="Da Silva C."/>
            <person name="Brinkmann H."/>
            <person name="Mikhaleva J."/>
            <person name="Olsen L.C."/>
            <person name="Jubin C."/>
            <person name="Canestro C."/>
            <person name="Bouquet J.M."/>
            <person name="Danks G."/>
            <person name="Poulain J."/>
            <person name="Campsteijn C."/>
            <person name="Adamski M."/>
            <person name="Cross I."/>
            <person name="Yadetie F."/>
            <person name="Muffato M."/>
            <person name="Louis A."/>
            <person name="Butcher S."/>
            <person name="Tsagkogeorga G."/>
            <person name="Konrad A."/>
            <person name="Singh S."/>
            <person name="Jensen M.F."/>
            <person name="Cong E.H."/>
            <person name="Eikeseth-Otteraa H."/>
            <person name="Noel B."/>
            <person name="Anthouard V."/>
            <person name="Porcel B.M."/>
            <person name="Kachouri-Lafond R."/>
            <person name="Nishino A."/>
            <person name="Ugolini M."/>
            <person name="Chourrout P."/>
            <person name="Nishida H."/>
            <person name="Aasland R."/>
            <person name="Huzurbazar S."/>
            <person name="Westhof E."/>
            <person name="Delsuc F."/>
            <person name="Lehrach H."/>
            <person name="Reinhardt R."/>
            <person name="Weissenbach J."/>
            <person name="Roy S.W."/>
            <person name="Artiguenave F."/>
            <person name="Postlethwait J.H."/>
            <person name="Manak J.R."/>
            <person name="Thompson E.M."/>
            <person name="Jaillon O."/>
            <person name="Du Pasquier L."/>
            <person name="Boudinot P."/>
            <person name="Liberles D.A."/>
            <person name="Volff J.N."/>
            <person name="Philippe H."/>
            <person name="Lenhard B."/>
            <person name="Roest Crollius H."/>
            <person name="Wincker P."/>
            <person name="Chourrout D."/>
        </authorList>
    </citation>
    <scope>NUCLEOTIDE SEQUENCE [LARGE SCALE GENOMIC DNA]</scope>
</reference>
<dbReference type="InterPro" id="IPR037272">
    <property type="entry name" value="SNS_sf"/>
</dbReference>
<protein>
    <recommendedName>
        <fullName evidence="12">Transporter</fullName>
    </recommendedName>
</protein>
<feature type="binding site" evidence="6">
    <location>
        <position position="410"/>
    </location>
    <ligand>
        <name>Na(+)</name>
        <dbReference type="ChEBI" id="CHEBI:29101"/>
        <label>1</label>
    </ligand>
</feature>
<feature type="transmembrane region" description="Helical" evidence="9">
    <location>
        <begin position="50"/>
        <end position="72"/>
    </location>
</feature>
<dbReference type="PRINTS" id="PR00176">
    <property type="entry name" value="NANEUSMPORT"/>
</dbReference>
<evidence type="ECO:0000256" key="5">
    <source>
        <dbReference type="ARBA" id="ARBA00023136"/>
    </source>
</evidence>
<feature type="binding site" evidence="6">
    <location>
        <position position="58"/>
    </location>
    <ligand>
        <name>Na(+)</name>
        <dbReference type="ChEBI" id="CHEBI:29101"/>
        <label>1</label>
    </ligand>
</feature>
<evidence type="ECO:0000256" key="2">
    <source>
        <dbReference type="ARBA" id="ARBA00022448"/>
    </source>
</evidence>
<dbReference type="EMBL" id="FN653057">
    <property type="protein sequence ID" value="CBY10497.1"/>
    <property type="molecule type" value="Genomic_DNA"/>
</dbReference>
<dbReference type="PROSITE" id="PS50267">
    <property type="entry name" value="NA_NEUROTRAN_SYMP_3"/>
    <property type="match status" value="1"/>
</dbReference>
<dbReference type="OrthoDB" id="6155318at2759"/>
<feature type="transmembrane region" description="Helical" evidence="9">
    <location>
        <begin position="437"/>
        <end position="464"/>
    </location>
</feature>
<feature type="compositionally biased region" description="Basic and acidic residues" evidence="8">
    <location>
        <begin position="18"/>
        <end position="27"/>
    </location>
</feature>
<dbReference type="GO" id="GO:0046872">
    <property type="term" value="F:metal ion binding"/>
    <property type="evidence" value="ECO:0007669"/>
    <property type="project" value="UniProtKB-KW"/>
</dbReference>
<organism evidence="10">
    <name type="scientific">Oikopleura dioica</name>
    <name type="common">Tunicate</name>
    <dbReference type="NCBI Taxonomy" id="34765"/>
    <lineage>
        <taxon>Eukaryota</taxon>
        <taxon>Metazoa</taxon>
        <taxon>Chordata</taxon>
        <taxon>Tunicata</taxon>
        <taxon>Appendicularia</taxon>
        <taxon>Copelata</taxon>
        <taxon>Oikopleuridae</taxon>
        <taxon>Oikopleura</taxon>
    </lineage>
</organism>
<keyword evidence="2" id="KW-0813">Transport</keyword>
<feature type="transmembrane region" description="Helical" evidence="9">
    <location>
        <begin position="553"/>
        <end position="578"/>
    </location>
</feature>
<keyword evidence="5 9" id="KW-0472">Membrane</keyword>
<accession>E4XJ54</accession>
<dbReference type="SUPFAM" id="SSF161070">
    <property type="entry name" value="SNF-like"/>
    <property type="match status" value="1"/>
</dbReference>
<evidence type="ECO:0008006" key="12">
    <source>
        <dbReference type="Google" id="ProtNLM"/>
    </source>
</evidence>
<dbReference type="Pfam" id="PF00209">
    <property type="entry name" value="SNF"/>
    <property type="match status" value="1"/>
</dbReference>
<gene>
    <name evidence="10" type="ORF">GSOID_T00012635001</name>
</gene>
<evidence type="ECO:0000256" key="7">
    <source>
        <dbReference type="PIRSR" id="PIRSR600175-2"/>
    </source>
</evidence>
<evidence type="ECO:0000256" key="4">
    <source>
        <dbReference type="ARBA" id="ARBA00022989"/>
    </source>
</evidence>
<feature type="binding site" evidence="6">
    <location>
        <position position="56"/>
    </location>
    <ligand>
        <name>Na(+)</name>
        <dbReference type="ChEBI" id="CHEBI:29101"/>
        <label>1</label>
    </ligand>
</feature>
<evidence type="ECO:0000256" key="3">
    <source>
        <dbReference type="ARBA" id="ARBA00022692"/>
    </source>
</evidence>
<evidence type="ECO:0000313" key="10">
    <source>
        <dbReference type="EMBL" id="CBY10497.1"/>
    </source>
</evidence>
<feature type="region of interest" description="Disordered" evidence="8">
    <location>
        <begin position="1"/>
        <end position="30"/>
    </location>
</feature>
<keyword evidence="3 9" id="KW-0812">Transmembrane</keyword>
<keyword evidence="4 9" id="KW-1133">Transmembrane helix</keyword>
<dbReference type="GO" id="GO:0005886">
    <property type="term" value="C:plasma membrane"/>
    <property type="evidence" value="ECO:0007669"/>
    <property type="project" value="TreeGrafter"/>
</dbReference>
<dbReference type="GO" id="GO:0006865">
    <property type="term" value="P:amino acid transport"/>
    <property type="evidence" value="ECO:0007669"/>
    <property type="project" value="TreeGrafter"/>
</dbReference>